<keyword evidence="2" id="KW-0813">Transport</keyword>
<accession>A0A0B4CJ27</accession>
<dbReference type="InterPro" id="IPR006059">
    <property type="entry name" value="SBP"/>
</dbReference>
<feature type="signal peptide" evidence="4">
    <location>
        <begin position="1"/>
        <end position="25"/>
    </location>
</feature>
<feature type="chain" id="PRO_5002084570" description="ABC transporter substrate-binding protein" evidence="4">
    <location>
        <begin position="26"/>
        <end position="457"/>
    </location>
</feature>
<evidence type="ECO:0000313" key="5">
    <source>
        <dbReference type="EMBL" id="KIC56492.1"/>
    </source>
</evidence>
<dbReference type="Gene3D" id="3.40.190.10">
    <property type="entry name" value="Periplasmic binding protein-like II"/>
    <property type="match status" value="2"/>
</dbReference>
<reference evidence="5 6" key="1">
    <citation type="submission" date="2014-12" db="EMBL/GenBank/DDBJ databases">
        <title>Genome sequencing of Microbacterium hominis TPW29.</title>
        <authorList>
            <person name="Tan P.W."/>
            <person name="Chan K.-G."/>
        </authorList>
    </citation>
    <scope>NUCLEOTIDE SEQUENCE [LARGE SCALE GENOMIC DNA]</scope>
    <source>
        <strain evidence="5 6">TPW29</strain>
    </source>
</reference>
<dbReference type="GO" id="GO:1901982">
    <property type="term" value="F:maltose binding"/>
    <property type="evidence" value="ECO:0007669"/>
    <property type="project" value="TreeGrafter"/>
</dbReference>
<keyword evidence="3 4" id="KW-0732">Signal</keyword>
<evidence type="ECO:0000313" key="6">
    <source>
        <dbReference type="Proteomes" id="UP000031202"/>
    </source>
</evidence>
<dbReference type="GO" id="GO:0015768">
    <property type="term" value="P:maltose transport"/>
    <property type="evidence" value="ECO:0007669"/>
    <property type="project" value="TreeGrafter"/>
</dbReference>
<dbReference type="GO" id="GO:0055052">
    <property type="term" value="C:ATP-binding cassette (ABC) transporter complex, substrate-binding subunit-containing"/>
    <property type="evidence" value="ECO:0007669"/>
    <property type="project" value="TreeGrafter"/>
</dbReference>
<dbReference type="AlphaFoldDB" id="A0A0B4CJ27"/>
<gene>
    <name evidence="5" type="ORF">RM52_12730</name>
</gene>
<evidence type="ECO:0000256" key="1">
    <source>
        <dbReference type="ARBA" id="ARBA00008520"/>
    </source>
</evidence>
<dbReference type="PANTHER" id="PTHR30061">
    <property type="entry name" value="MALTOSE-BINDING PERIPLASMIC PROTEIN"/>
    <property type="match status" value="1"/>
</dbReference>
<dbReference type="Proteomes" id="UP000031202">
    <property type="component" value="Unassembled WGS sequence"/>
</dbReference>
<dbReference type="PROSITE" id="PS51257">
    <property type="entry name" value="PROKAR_LIPOPROTEIN"/>
    <property type="match status" value="1"/>
</dbReference>
<name>A0A0B4CJ27_9MICO</name>
<dbReference type="EMBL" id="JWSZ01000017">
    <property type="protein sequence ID" value="KIC56492.1"/>
    <property type="molecule type" value="Genomic_DNA"/>
</dbReference>
<evidence type="ECO:0000256" key="2">
    <source>
        <dbReference type="ARBA" id="ARBA00022448"/>
    </source>
</evidence>
<sequence>MKKLTLAAVVAVVALALAGCSSGGAAPASTAAAPGPSALDGAGEVDITLWHGLGAVNGQALQSLVDQFNAQNAGKIHVDAVFQGTYDDLLAKYTASVKDGSSPTVMLAGDIASGYMRDVQRSMSPEAMAAANPGDLNLDDLRPAARRYYSSDGHLMAVPMNTSTPVLWVNTQLLAQAGLPADVPLSSLDDVARVAKQVAHKTGQAGFVQAMDGWWFEQATAAAGAQYCTPDNGRGADGQPTAVAFDDPAQVAAFSTLTDIYTSGAGLDVGTDGNAAVAAFAAGKVALMFNSSGAAGAIAKSGMTGYAAARYPLSGDPGSSGTVVGGSALWLSATAGDAQKVAGWKLESFLASAPAQEQFSQTTGYIPINTAVDSSPTEKSYLAAHPSAQVFLDQVNAVPQVPATAGCLTGAMTGIRKAIVSAMQSAFSGKTSVADALTTARAATADVLQQYRDQLGG</sequence>
<proteinExistence type="inferred from homology"/>
<dbReference type="RefSeq" id="WP_039416631.1">
    <property type="nucleotide sequence ID" value="NZ_JWSZ01000017.1"/>
</dbReference>
<protein>
    <recommendedName>
        <fullName evidence="7">ABC transporter substrate-binding protein</fullName>
    </recommendedName>
</protein>
<evidence type="ECO:0000256" key="4">
    <source>
        <dbReference type="SAM" id="SignalP"/>
    </source>
</evidence>
<comment type="similarity">
    <text evidence="1">Belongs to the bacterial solute-binding protein 1 family.</text>
</comment>
<organism evidence="5 6">
    <name type="scientific">Microbacterium hominis</name>
    <dbReference type="NCBI Taxonomy" id="162426"/>
    <lineage>
        <taxon>Bacteria</taxon>
        <taxon>Bacillati</taxon>
        <taxon>Actinomycetota</taxon>
        <taxon>Actinomycetes</taxon>
        <taxon>Micrococcales</taxon>
        <taxon>Microbacteriaceae</taxon>
        <taxon>Microbacterium</taxon>
    </lineage>
</organism>
<dbReference type="PANTHER" id="PTHR30061:SF50">
    <property type="entry name" value="MALTOSE_MALTODEXTRIN-BINDING PERIPLASMIC PROTEIN"/>
    <property type="match status" value="1"/>
</dbReference>
<dbReference type="GO" id="GO:0042956">
    <property type="term" value="P:maltodextrin transmembrane transport"/>
    <property type="evidence" value="ECO:0007669"/>
    <property type="project" value="TreeGrafter"/>
</dbReference>
<dbReference type="SUPFAM" id="SSF53850">
    <property type="entry name" value="Periplasmic binding protein-like II"/>
    <property type="match status" value="1"/>
</dbReference>
<dbReference type="Pfam" id="PF13416">
    <property type="entry name" value="SBP_bac_8"/>
    <property type="match status" value="1"/>
</dbReference>
<evidence type="ECO:0008006" key="7">
    <source>
        <dbReference type="Google" id="ProtNLM"/>
    </source>
</evidence>
<comment type="caution">
    <text evidence="5">The sequence shown here is derived from an EMBL/GenBank/DDBJ whole genome shotgun (WGS) entry which is preliminary data.</text>
</comment>
<evidence type="ECO:0000256" key="3">
    <source>
        <dbReference type="ARBA" id="ARBA00022729"/>
    </source>
</evidence>